<dbReference type="KEGG" id="adl:AURDEDRAFT_131415"/>
<evidence type="ECO:0000313" key="3">
    <source>
        <dbReference type="Proteomes" id="UP000006514"/>
    </source>
</evidence>
<feature type="compositionally biased region" description="Basic and acidic residues" evidence="1">
    <location>
        <begin position="440"/>
        <end position="452"/>
    </location>
</feature>
<proteinExistence type="predicted"/>
<sequence>MAKKQPDTVGDSAPPPRRSSRHAVAQVEEPVTEVAAQGRSSGRRTNARGANSTGVPASPAPLAKARGRPRRATQQDQDEGSPVARKSAGRRRNPAIPEELPGPPGQGEEAGESDGEGTEGQRKRPASSATRRRKARAAANARARAAEDAISNEEESNERGVGPDAGPIDSDRQSAVGAVDEDDVEEVEFVRKRATPEVEHEASQDESDAFVRPKKARNDGREQLGKGSAPKPARSAPDVEPGNALGRQHAASRGQARKDSGSRGQGAAHRDKRDVVEERPAHNDADAQDEGDERPKARRHTKAVQEELAEAARLSALEDLGSRMVGMLGQLKDAGIRLDFAGSPVQFAAAPAEGGDSTAARSNAATSPVKGRSRADNFKGDGSSREGKPVTEGRRYGAVWGSYDDFDVGLNISDYSRKNNDAPRDNTELFYPVVRKHGEKGKERAVEPRTPAREAAVPRGEQHGEQGKERGEQHGEKGKERAVDPRTPARTSAVTRAGQNSEKAKERAVDPRTPARTSALPRTPDVGQKRKRLQDDDGDEERPIRQVAGGRPAGGSKNKAVKISDDLLHRRPLAPRNASTRVSTADAMDIDADV</sequence>
<feature type="compositionally biased region" description="Basic and acidic residues" evidence="1">
    <location>
        <begin position="415"/>
        <end position="427"/>
    </location>
</feature>
<feature type="region of interest" description="Disordered" evidence="1">
    <location>
        <begin position="350"/>
        <end position="396"/>
    </location>
</feature>
<name>J0CUH2_AURST</name>
<dbReference type="EMBL" id="JH688035">
    <property type="protein sequence ID" value="EJD33963.1"/>
    <property type="molecule type" value="Genomic_DNA"/>
</dbReference>
<dbReference type="Proteomes" id="UP000006514">
    <property type="component" value="Unassembled WGS sequence"/>
</dbReference>
<keyword evidence="3" id="KW-1185">Reference proteome</keyword>
<feature type="region of interest" description="Disordered" evidence="1">
    <location>
        <begin position="1"/>
        <end position="306"/>
    </location>
</feature>
<feature type="compositionally biased region" description="Basic and acidic residues" evidence="1">
    <location>
        <begin position="268"/>
        <end position="285"/>
    </location>
</feature>
<reference evidence="3" key="1">
    <citation type="journal article" date="2012" name="Science">
        <title>The Paleozoic origin of enzymatic lignin decomposition reconstructed from 31 fungal genomes.</title>
        <authorList>
            <person name="Floudas D."/>
            <person name="Binder M."/>
            <person name="Riley R."/>
            <person name="Barry K."/>
            <person name="Blanchette R.A."/>
            <person name="Henrissat B."/>
            <person name="Martinez A.T."/>
            <person name="Otillar R."/>
            <person name="Spatafora J.W."/>
            <person name="Yadav J.S."/>
            <person name="Aerts A."/>
            <person name="Benoit I."/>
            <person name="Boyd A."/>
            <person name="Carlson A."/>
            <person name="Copeland A."/>
            <person name="Coutinho P.M."/>
            <person name="de Vries R.P."/>
            <person name="Ferreira P."/>
            <person name="Findley K."/>
            <person name="Foster B."/>
            <person name="Gaskell J."/>
            <person name="Glotzer D."/>
            <person name="Gorecki P."/>
            <person name="Heitman J."/>
            <person name="Hesse C."/>
            <person name="Hori C."/>
            <person name="Igarashi K."/>
            <person name="Jurgens J.A."/>
            <person name="Kallen N."/>
            <person name="Kersten P."/>
            <person name="Kohler A."/>
            <person name="Kuees U."/>
            <person name="Kumar T.K.A."/>
            <person name="Kuo A."/>
            <person name="LaButti K."/>
            <person name="Larrondo L.F."/>
            <person name="Lindquist E."/>
            <person name="Ling A."/>
            <person name="Lombard V."/>
            <person name="Lucas S."/>
            <person name="Lundell T."/>
            <person name="Martin R."/>
            <person name="McLaughlin D.J."/>
            <person name="Morgenstern I."/>
            <person name="Morin E."/>
            <person name="Murat C."/>
            <person name="Nagy L.G."/>
            <person name="Nolan M."/>
            <person name="Ohm R.A."/>
            <person name="Patyshakuliyeva A."/>
            <person name="Rokas A."/>
            <person name="Ruiz-Duenas F.J."/>
            <person name="Sabat G."/>
            <person name="Salamov A."/>
            <person name="Samejima M."/>
            <person name="Schmutz J."/>
            <person name="Slot J.C."/>
            <person name="St John F."/>
            <person name="Stenlid J."/>
            <person name="Sun H."/>
            <person name="Sun S."/>
            <person name="Syed K."/>
            <person name="Tsang A."/>
            <person name="Wiebenga A."/>
            <person name="Young D."/>
            <person name="Pisabarro A."/>
            <person name="Eastwood D.C."/>
            <person name="Martin F."/>
            <person name="Cullen D."/>
            <person name="Grigoriev I.V."/>
            <person name="Hibbett D.S."/>
        </authorList>
    </citation>
    <scope>NUCLEOTIDE SEQUENCE [LARGE SCALE GENOMIC DNA]</scope>
    <source>
        <strain evidence="3">TFB10046</strain>
    </source>
</reference>
<gene>
    <name evidence="2" type="ORF">AURDEDRAFT_131415</name>
</gene>
<dbReference type="eggNOG" id="ENOG502SBR1">
    <property type="taxonomic scope" value="Eukaryota"/>
</dbReference>
<feature type="compositionally biased region" description="Basic and acidic residues" evidence="1">
    <location>
        <begin position="188"/>
        <end position="203"/>
    </location>
</feature>
<dbReference type="InParanoid" id="J0CUH2"/>
<evidence type="ECO:0000313" key="2">
    <source>
        <dbReference type="EMBL" id="EJD33963.1"/>
    </source>
</evidence>
<dbReference type="AlphaFoldDB" id="J0CUH2"/>
<feature type="compositionally biased region" description="Basic and acidic residues" evidence="1">
    <location>
        <begin position="460"/>
        <end position="484"/>
    </location>
</feature>
<feature type="region of interest" description="Disordered" evidence="1">
    <location>
        <begin position="411"/>
        <end position="594"/>
    </location>
</feature>
<organism evidence="2 3">
    <name type="scientific">Auricularia subglabra (strain TFB-10046 / SS5)</name>
    <name type="common">White-rot fungus</name>
    <name type="synonym">Auricularia delicata (strain TFB10046)</name>
    <dbReference type="NCBI Taxonomy" id="717982"/>
    <lineage>
        <taxon>Eukaryota</taxon>
        <taxon>Fungi</taxon>
        <taxon>Dikarya</taxon>
        <taxon>Basidiomycota</taxon>
        <taxon>Agaricomycotina</taxon>
        <taxon>Agaricomycetes</taxon>
        <taxon>Auriculariales</taxon>
        <taxon>Auriculariaceae</taxon>
        <taxon>Auricularia</taxon>
    </lineage>
</organism>
<feature type="compositionally biased region" description="Basic and acidic residues" evidence="1">
    <location>
        <begin position="373"/>
        <end position="395"/>
    </location>
</feature>
<evidence type="ECO:0000256" key="1">
    <source>
        <dbReference type="SAM" id="MobiDB-lite"/>
    </source>
</evidence>
<accession>J0CUH2</accession>
<feature type="compositionally biased region" description="Polar residues" evidence="1">
    <location>
        <begin position="489"/>
        <end position="501"/>
    </location>
</feature>
<protein>
    <submittedName>
        <fullName evidence="2">Uncharacterized protein</fullName>
    </submittedName>
</protein>